<evidence type="ECO:0000256" key="1">
    <source>
        <dbReference type="ARBA" id="ARBA00022962"/>
    </source>
</evidence>
<dbReference type="SUPFAM" id="SSF56235">
    <property type="entry name" value="N-terminal nucleophile aminohydrolases (Ntn hydrolases)"/>
    <property type="match status" value="1"/>
</dbReference>
<dbReference type="PANTHER" id="PTHR42824">
    <property type="entry name" value="GLUTAMINE AMIDOTRANSFERASE"/>
    <property type="match status" value="1"/>
</dbReference>
<dbReference type="PROSITE" id="PS51278">
    <property type="entry name" value="GATASE_TYPE_2"/>
    <property type="match status" value="1"/>
</dbReference>
<gene>
    <name evidence="3" type="ORF">BJZ21_001181</name>
</gene>
<dbReference type="Pfam" id="PF13230">
    <property type="entry name" value="GATase_4"/>
    <property type="match status" value="1"/>
</dbReference>
<dbReference type="PANTHER" id="PTHR42824:SF1">
    <property type="entry name" value="GLUTAMINE AMIDOTRANSFERASE YAFJ-RELATED"/>
    <property type="match status" value="1"/>
</dbReference>
<dbReference type="EMBL" id="JACCBG010000001">
    <property type="protein sequence ID" value="NYD41098.1"/>
    <property type="molecule type" value="Genomic_DNA"/>
</dbReference>
<protein>
    <submittedName>
        <fullName evidence="3">Putative glutamine amidotransferase</fullName>
    </submittedName>
</protein>
<keyword evidence="3" id="KW-0808">Transferase</keyword>
<evidence type="ECO:0000259" key="2">
    <source>
        <dbReference type="PROSITE" id="PS51278"/>
    </source>
</evidence>
<proteinExistence type="predicted"/>
<evidence type="ECO:0000313" key="4">
    <source>
        <dbReference type="Proteomes" id="UP000535511"/>
    </source>
</evidence>
<dbReference type="InterPro" id="IPR029055">
    <property type="entry name" value="Ntn_hydrolases_N"/>
</dbReference>
<comment type="caution">
    <text evidence="3">The sequence shown here is derived from an EMBL/GenBank/DDBJ whole genome shotgun (WGS) entry which is preliminary data.</text>
</comment>
<keyword evidence="1 3" id="KW-0315">Glutamine amidotransferase</keyword>
<reference evidence="3 4" key="1">
    <citation type="submission" date="2020-07" db="EMBL/GenBank/DDBJ databases">
        <title>Sequencing the genomes of 1000 actinobacteria strains.</title>
        <authorList>
            <person name="Klenk H.-P."/>
        </authorList>
    </citation>
    <scope>NUCLEOTIDE SEQUENCE [LARGE SCALE GENOMIC DNA]</scope>
    <source>
        <strain evidence="3 4">DSM 21350</strain>
    </source>
</reference>
<dbReference type="GO" id="GO:0016740">
    <property type="term" value="F:transferase activity"/>
    <property type="evidence" value="ECO:0007669"/>
    <property type="project" value="UniProtKB-KW"/>
</dbReference>
<feature type="domain" description="Glutamine amidotransferase type-2" evidence="2">
    <location>
        <begin position="2"/>
        <end position="249"/>
    </location>
</feature>
<dbReference type="InterPro" id="IPR026869">
    <property type="entry name" value="EgtC-like"/>
</dbReference>
<dbReference type="InterPro" id="IPR017932">
    <property type="entry name" value="GATase_2_dom"/>
</dbReference>
<sequence length="249" mass="26905">MCRLLGVVSHAPAPLTETLATDLTPFAALSSIHCDGWGMSYWNQDDDLVVAKSPEAAQGSEDFWSAAKQADTDAAILHLRKASAGMDPNPANTHPFVAGGAAFAHNGFFTPLSAADRLLEECGARTPEGDTDSERYFNLVLAAMRDVGPVDALQTVARRITAASDHLVSLNALLLTQRSLFAFAFWDESVPPSPEAGTATYELMFRVTADAVTVASDGWEPEGPRWERIYNGMVLEVSREDLRVTVHRG</sequence>
<dbReference type="Proteomes" id="UP000535511">
    <property type="component" value="Unassembled WGS sequence"/>
</dbReference>
<evidence type="ECO:0000313" key="3">
    <source>
        <dbReference type="EMBL" id="NYD41098.1"/>
    </source>
</evidence>
<dbReference type="CDD" id="cd01908">
    <property type="entry name" value="YafJ"/>
    <property type="match status" value="1"/>
</dbReference>
<accession>A0A7Y9E4K5</accession>
<dbReference type="Gene3D" id="3.60.20.10">
    <property type="entry name" value="Glutamine Phosphoribosylpyrophosphate, subunit 1, domain 1"/>
    <property type="match status" value="1"/>
</dbReference>
<name>A0A7Y9E4K5_9ACTN</name>
<dbReference type="AlphaFoldDB" id="A0A7Y9E4K5"/>
<keyword evidence="4" id="KW-1185">Reference proteome</keyword>
<organism evidence="3 4">
    <name type="scientific">Nocardioides panaciterrulae</name>
    <dbReference type="NCBI Taxonomy" id="661492"/>
    <lineage>
        <taxon>Bacteria</taxon>
        <taxon>Bacillati</taxon>
        <taxon>Actinomycetota</taxon>
        <taxon>Actinomycetes</taxon>
        <taxon>Propionibacteriales</taxon>
        <taxon>Nocardioidaceae</taxon>
        <taxon>Nocardioides</taxon>
    </lineage>
</organism>
<dbReference type="RefSeq" id="WP_179662892.1">
    <property type="nucleotide sequence ID" value="NZ_JACCBG010000001.1"/>
</dbReference>